<sequence>MHKVLLIDDDVPMLKLLQQMLPWEDMQLRVVGATYSSAKALHLFKETMPDIVITDIGLPQKNGLELAAAFAELKPDVRLIFLTCHEDFHYAQQAVKLNADDYLLKDQLTAEQLKQSLRKALRLLKAKATRLEPEVTGYSTELYKHGLFQRVLHGLEADATREQAAQLGVSWSYPWFMFSIVHVNYITFADHYDHGDLSLVLYAVYNIAQELAEPHEGVTVFLLGDHLVVLHNFRVNLARNAELQLSKFMQELRLQCERVLKLGLSIMSMTDKLELRGIGSVYQQLLHGKFEFYEGDDPVVPDLGVLLQHMFLQAPPRFLEHFKPGLERALLVQDANVLSDIVRQMGESARQQRTEPDQFIRDVVYLLRRMEMMFAESMRDESLYDYLSLTRTIADASALTVRKLVEISGTPKHGSEKAVQEPKLQVIQQFIDRHLSENITSIDIARYLYLNPSYFSRYFKRLTGVNFTDYVHQYKMKIAAKMLKSSDQTLESLAIGLGYSERTYFSKVFKKYIGISPSEYKLKHTAPGKNAK</sequence>
<keyword evidence="2 7" id="KW-0238">DNA-binding</keyword>
<dbReference type="PANTHER" id="PTHR43280:SF2">
    <property type="entry name" value="HTH-TYPE TRANSCRIPTIONAL REGULATOR EXSA"/>
    <property type="match status" value="1"/>
</dbReference>
<dbReference type="PROSITE" id="PS01124">
    <property type="entry name" value="HTH_ARAC_FAMILY_2"/>
    <property type="match status" value="1"/>
</dbReference>
<dbReference type="EMBL" id="BDQX01000377">
    <property type="protein sequence ID" value="GBG11006.1"/>
    <property type="molecule type" value="Genomic_DNA"/>
</dbReference>
<evidence type="ECO:0000259" key="6">
    <source>
        <dbReference type="PROSITE" id="PS50110"/>
    </source>
</evidence>
<dbReference type="PROSITE" id="PS00041">
    <property type="entry name" value="HTH_ARAC_FAMILY_1"/>
    <property type="match status" value="1"/>
</dbReference>
<evidence type="ECO:0000256" key="4">
    <source>
        <dbReference type="PROSITE-ProRule" id="PRU00169"/>
    </source>
</evidence>
<dbReference type="SUPFAM" id="SSF52172">
    <property type="entry name" value="CheY-like"/>
    <property type="match status" value="1"/>
</dbReference>
<dbReference type="SMART" id="SM00342">
    <property type="entry name" value="HTH_ARAC"/>
    <property type="match status" value="1"/>
</dbReference>
<dbReference type="InterPro" id="IPR020449">
    <property type="entry name" value="Tscrpt_reg_AraC-type_HTH"/>
</dbReference>
<dbReference type="GO" id="GO:0043565">
    <property type="term" value="F:sequence-specific DNA binding"/>
    <property type="evidence" value="ECO:0007669"/>
    <property type="project" value="InterPro"/>
</dbReference>
<dbReference type="InterPro" id="IPR018060">
    <property type="entry name" value="HTH_AraC"/>
</dbReference>
<accession>A0A2R5EWC6</accession>
<evidence type="ECO:0000256" key="1">
    <source>
        <dbReference type="ARBA" id="ARBA00023015"/>
    </source>
</evidence>
<dbReference type="Pfam" id="PF12833">
    <property type="entry name" value="HTH_18"/>
    <property type="match status" value="1"/>
</dbReference>
<proteinExistence type="predicted"/>
<dbReference type="PRINTS" id="PR00032">
    <property type="entry name" value="HTHARAC"/>
</dbReference>
<keyword evidence="1" id="KW-0805">Transcription regulation</keyword>
<feature type="domain" description="Response regulatory" evidence="6">
    <location>
        <begin position="3"/>
        <end position="120"/>
    </location>
</feature>
<dbReference type="SMART" id="SM00448">
    <property type="entry name" value="REC"/>
    <property type="match status" value="1"/>
</dbReference>
<feature type="modified residue" description="4-aspartylphosphate" evidence="4">
    <location>
        <position position="55"/>
    </location>
</feature>
<dbReference type="InterPro" id="IPR009057">
    <property type="entry name" value="Homeodomain-like_sf"/>
</dbReference>
<keyword evidence="8" id="KW-1185">Reference proteome</keyword>
<dbReference type="SUPFAM" id="SSF46689">
    <property type="entry name" value="Homeodomain-like"/>
    <property type="match status" value="2"/>
</dbReference>
<protein>
    <submittedName>
        <fullName evidence="7">DNA-binding response regulator</fullName>
    </submittedName>
</protein>
<evidence type="ECO:0000313" key="7">
    <source>
        <dbReference type="EMBL" id="GBG11006.1"/>
    </source>
</evidence>
<dbReference type="Pfam" id="PF00072">
    <property type="entry name" value="Response_reg"/>
    <property type="match status" value="1"/>
</dbReference>
<evidence type="ECO:0000259" key="5">
    <source>
        <dbReference type="PROSITE" id="PS01124"/>
    </source>
</evidence>
<dbReference type="PANTHER" id="PTHR43280">
    <property type="entry name" value="ARAC-FAMILY TRANSCRIPTIONAL REGULATOR"/>
    <property type="match status" value="1"/>
</dbReference>
<dbReference type="AlphaFoldDB" id="A0A2R5EWC6"/>
<reference evidence="7 8" key="1">
    <citation type="submission" date="2017-08" db="EMBL/GenBank/DDBJ databases">
        <title>Substantial Increase in Enzyme Production by Combined Drug-Resistance Mutations in Paenibacillus agaridevorans.</title>
        <authorList>
            <person name="Tanaka Y."/>
            <person name="Funane K."/>
            <person name="Hosaka T."/>
            <person name="Shiwa Y."/>
            <person name="Fujita N."/>
            <person name="Miyazaki T."/>
            <person name="Yoshikawa H."/>
            <person name="Murakami K."/>
            <person name="Kasahara K."/>
            <person name="Inaoka T."/>
            <person name="Hiraga Y."/>
            <person name="Ochi K."/>
        </authorList>
    </citation>
    <scope>NUCLEOTIDE SEQUENCE [LARGE SCALE GENOMIC DNA]</scope>
    <source>
        <strain evidence="7 8">T-3040</strain>
    </source>
</reference>
<dbReference type="Gene3D" id="1.10.10.60">
    <property type="entry name" value="Homeodomain-like"/>
    <property type="match status" value="2"/>
</dbReference>
<keyword evidence="3" id="KW-0804">Transcription</keyword>
<dbReference type="CDD" id="cd17536">
    <property type="entry name" value="REC_YesN-like"/>
    <property type="match status" value="1"/>
</dbReference>
<keyword evidence="4" id="KW-0597">Phosphoprotein</keyword>
<dbReference type="GO" id="GO:0003700">
    <property type="term" value="F:DNA-binding transcription factor activity"/>
    <property type="evidence" value="ECO:0007669"/>
    <property type="project" value="InterPro"/>
</dbReference>
<evidence type="ECO:0000313" key="8">
    <source>
        <dbReference type="Proteomes" id="UP000245202"/>
    </source>
</evidence>
<dbReference type="Proteomes" id="UP000245202">
    <property type="component" value="Unassembled WGS sequence"/>
</dbReference>
<evidence type="ECO:0000256" key="3">
    <source>
        <dbReference type="ARBA" id="ARBA00023163"/>
    </source>
</evidence>
<dbReference type="InterPro" id="IPR018062">
    <property type="entry name" value="HTH_AraC-typ_CS"/>
</dbReference>
<evidence type="ECO:0000256" key="2">
    <source>
        <dbReference type="ARBA" id="ARBA00023125"/>
    </source>
</evidence>
<dbReference type="Gene3D" id="3.40.50.2300">
    <property type="match status" value="1"/>
</dbReference>
<dbReference type="InterPro" id="IPR011006">
    <property type="entry name" value="CheY-like_superfamily"/>
</dbReference>
<dbReference type="PROSITE" id="PS50110">
    <property type="entry name" value="RESPONSE_REGULATORY"/>
    <property type="match status" value="1"/>
</dbReference>
<dbReference type="RefSeq" id="WP_108995388.1">
    <property type="nucleotide sequence ID" value="NZ_BDQX01000377.1"/>
</dbReference>
<gene>
    <name evidence="7" type="ORF">PAT3040_05784</name>
</gene>
<name>A0A2R5EWC6_9BACL</name>
<feature type="domain" description="HTH araC/xylS-type" evidence="5">
    <location>
        <begin position="425"/>
        <end position="523"/>
    </location>
</feature>
<comment type="caution">
    <text evidence="7">The sequence shown here is derived from an EMBL/GenBank/DDBJ whole genome shotgun (WGS) entry which is preliminary data.</text>
</comment>
<dbReference type="InterPro" id="IPR001789">
    <property type="entry name" value="Sig_transdc_resp-reg_receiver"/>
</dbReference>
<organism evidence="7 8">
    <name type="scientific">Paenibacillus agaridevorans</name>
    <dbReference type="NCBI Taxonomy" id="171404"/>
    <lineage>
        <taxon>Bacteria</taxon>
        <taxon>Bacillati</taxon>
        <taxon>Bacillota</taxon>
        <taxon>Bacilli</taxon>
        <taxon>Bacillales</taxon>
        <taxon>Paenibacillaceae</taxon>
        <taxon>Paenibacillus</taxon>
    </lineage>
</organism>
<dbReference type="GO" id="GO:0000160">
    <property type="term" value="P:phosphorelay signal transduction system"/>
    <property type="evidence" value="ECO:0007669"/>
    <property type="project" value="InterPro"/>
</dbReference>